<name>A0A0G0YXI2_9BACT</name>
<dbReference type="EMBL" id="LCBN01000001">
    <property type="protein sequence ID" value="KKS14406.1"/>
    <property type="molecule type" value="Genomic_DNA"/>
</dbReference>
<evidence type="ECO:0000313" key="3">
    <source>
        <dbReference type="EMBL" id="KKS14406.1"/>
    </source>
</evidence>
<dbReference type="SUPFAM" id="SSF53756">
    <property type="entry name" value="UDP-Glycosyltransferase/glycogen phosphorylase"/>
    <property type="match status" value="1"/>
</dbReference>
<comment type="caution">
    <text evidence="3">The sequence shown here is derived from an EMBL/GenBank/DDBJ whole genome shotgun (WGS) entry which is preliminary data.</text>
</comment>
<reference evidence="3 4" key="1">
    <citation type="journal article" date="2015" name="Nature">
        <title>rRNA introns, odd ribosomes, and small enigmatic genomes across a large radiation of phyla.</title>
        <authorList>
            <person name="Brown C.T."/>
            <person name="Hug L.A."/>
            <person name="Thomas B.C."/>
            <person name="Sharon I."/>
            <person name="Castelle C.J."/>
            <person name="Singh A."/>
            <person name="Wilkins M.J."/>
            <person name="Williams K.H."/>
            <person name="Banfield J.F."/>
        </authorList>
    </citation>
    <scope>NUCLEOTIDE SEQUENCE [LARGE SCALE GENOMIC DNA]</scope>
</reference>
<dbReference type="GO" id="GO:0016757">
    <property type="term" value="F:glycosyltransferase activity"/>
    <property type="evidence" value="ECO:0007669"/>
    <property type="project" value="InterPro"/>
</dbReference>
<feature type="domain" description="Glycosyltransferase subfamily 4-like N-terminal" evidence="2">
    <location>
        <begin position="37"/>
        <end position="178"/>
    </location>
</feature>
<dbReference type="Proteomes" id="UP000034753">
    <property type="component" value="Unassembled WGS sequence"/>
</dbReference>
<accession>A0A0G0YXI2</accession>
<dbReference type="Pfam" id="PF13439">
    <property type="entry name" value="Glyco_transf_4"/>
    <property type="match status" value="1"/>
</dbReference>
<proteinExistence type="predicted"/>
<evidence type="ECO:0000259" key="1">
    <source>
        <dbReference type="Pfam" id="PF00534"/>
    </source>
</evidence>
<protein>
    <submittedName>
        <fullName evidence="3">Glycosyl transferase family 1</fullName>
    </submittedName>
</protein>
<dbReference type="Gene3D" id="3.40.50.2000">
    <property type="entry name" value="Glycogen Phosphorylase B"/>
    <property type="match status" value="2"/>
</dbReference>
<evidence type="ECO:0000259" key="2">
    <source>
        <dbReference type="Pfam" id="PF13439"/>
    </source>
</evidence>
<dbReference type="PANTHER" id="PTHR45947">
    <property type="entry name" value="SULFOQUINOVOSYL TRANSFERASE SQD2"/>
    <property type="match status" value="1"/>
</dbReference>
<dbReference type="InterPro" id="IPR001296">
    <property type="entry name" value="Glyco_trans_1"/>
</dbReference>
<dbReference type="InterPro" id="IPR028098">
    <property type="entry name" value="Glyco_trans_4-like_N"/>
</dbReference>
<dbReference type="CDD" id="cd03801">
    <property type="entry name" value="GT4_PimA-like"/>
    <property type="match status" value="1"/>
</dbReference>
<dbReference type="InterPro" id="IPR050194">
    <property type="entry name" value="Glycosyltransferase_grp1"/>
</dbReference>
<gene>
    <name evidence="3" type="ORF">UU67_C0001G0002</name>
</gene>
<dbReference type="AlphaFoldDB" id="A0A0G0YXI2"/>
<sequence length="370" mass="42438">MAKLLMITGLGSARDLASGKRGAFYNTLEEFHRYWERIDIIAPRVKQPVGNLFGNVFIHTSPWPLLLHLVFFIKKAMTIYREQKFDLMTVHEFPPFYNGLAARWLWHKLKIPYIIEIHHVTGYPKPGSMKERVYLSLMHWFVAWDIKPSKQIRVVNQKQVSEFLIKAGVDQAKISYIPSLYIDLDVFKPLVEEKKYDLIFIGRLVENKGINLFLETVKKTGLSGAIIGTGPLQHEIKLKIEKWKLKIDFHGWAKDANAVAHLINQSRLLVMPSYNEGGPRVVAEAMACGVPFLATPVGIVPDLISQVEVGEVIRWDVLDIQRKAEALLSDPERYSRYSKAGPILAKQFEKKQAIKHYADWLKSYIDSESL</sequence>
<keyword evidence="3" id="KW-0808">Transferase</keyword>
<feature type="domain" description="Glycosyl transferase family 1" evidence="1">
    <location>
        <begin position="187"/>
        <end position="341"/>
    </location>
</feature>
<organism evidence="3 4">
    <name type="scientific">Candidatus Daviesbacteria bacterium GW2011_GWB1_41_5</name>
    <dbReference type="NCBI Taxonomy" id="1618429"/>
    <lineage>
        <taxon>Bacteria</taxon>
        <taxon>Candidatus Daviesiibacteriota</taxon>
    </lineage>
</organism>
<dbReference type="Pfam" id="PF00534">
    <property type="entry name" value="Glycos_transf_1"/>
    <property type="match status" value="1"/>
</dbReference>
<evidence type="ECO:0000313" key="4">
    <source>
        <dbReference type="Proteomes" id="UP000034753"/>
    </source>
</evidence>
<dbReference type="PANTHER" id="PTHR45947:SF3">
    <property type="entry name" value="SULFOQUINOVOSYL TRANSFERASE SQD2"/>
    <property type="match status" value="1"/>
</dbReference>